<reference evidence="2" key="1">
    <citation type="submission" date="2020-10" db="EMBL/GenBank/DDBJ databases">
        <authorList>
            <person name="Gilroy R."/>
        </authorList>
    </citation>
    <scope>NUCLEOTIDE SEQUENCE</scope>
    <source>
        <strain evidence="2">CHK190-19873</strain>
    </source>
</reference>
<dbReference type="EMBL" id="DVIQ01000007">
    <property type="protein sequence ID" value="HIS30179.1"/>
    <property type="molecule type" value="Genomic_DNA"/>
</dbReference>
<dbReference type="PROSITE" id="PS50853">
    <property type="entry name" value="FN3"/>
    <property type="match status" value="1"/>
</dbReference>
<evidence type="ECO:0000259" key="1">
    <source>
        <dbReference type="PROSITE" id="PS50853"/>
    </source>
</evidence>
<dbReference type="AlphaFoldDB" id="A0A9D1EQU9"/>
<evidence type="ECO:0000313" key="3">
    <source>
        <dbReference type="Proteomes" id="UP000823935"/>
    </source>
</evidence>
<reference evidence="2" key="2">
    <citation type="journal article" date="2021" name="PeerJ">
        <title>Extensive microbial diversity within the chicken gut microbiome revealed by metagenomics and culture.</title>
        <authorList>
            <person name="Gilroy R."/>
            <person name="Ravi A."/>
            <person name="Getino M."/>
            <person name="Pursley I."/>
            <person name="Horton D.L."/>
            <person name="Alikhan N.F."/>
            <person name="Baker D."/>
            <person name="Gharbi K."/>
            <person name="Hall N."/>
            <person name="Watson M."/>
            <person name="Adriaenssens E.M."/>
            <person name="Foster-Nyarko E."/>
            <person name="Jarju S."/>
            <person name="Secka A."/>
            <person name="Antonio M."/>
            <person name="Oren A."/>
            <person name="Chaudhuri R.R."/>
            <person name="La Ragione R."/>
            <person name="Hildebrand F."/>
            <person name="Pallen M.J."/>
        </authorList>
    </citation>
    <scope>NUCLEOTIDE SEQUENCE</scope>
    <source>
        <strain evidence="2">CHK190-19873</strain>
    </source>
</reference>
<feature type="domain" description="Fibronectin type-III" evidence="1">
    <location>
        <begin position="206"/>
        <end position="311"/>
    </location>
</feature>
<dbReference type="InterPro" id="IPR013783">
    <property type="entry name" value="Ig-like_fold"/>
</dbReference>
<dbReference type="SMART" id="SM00060">
    <property type="entry name" value="FN3"/>
    <property type="match status" value="2"/>
</dbReference>
<dbReference type="InterPro" id="IPR003961">
    <property type="entry name" value="FN3_dom"/>
</dbReference>
<proteinExistence type="predicted"/>
<accession>A0A9D1EQU9</accession>
<dbReference type="SMART" id="SM00460">
    <property type="entry name" value="TGc"/>
    <property type="match status" value="1"/>
</dbReference>
<dbReference type="InterPro" id="IPR038765">
    <property type="entry name" value="Papain-like_cys_pep_sf"/>
</dbReference>
<dbReference type="CDD" id="cd00063">
    <property type="entry name" value="FN3"/>
    <property type="match status" value="1"/>
</dbReference>
<dbReference type="Pfam" id="PF01841">
    <property type="entry name" value="Transglut_core"/>
    <property type="match status" value="1"/>
</dbReference>
<dbReference type="Gene3D" id="3.10.620.30">
    <property type="match status" value="1"/>
</dbReference>
<dbReference type="Gene3D" id="2.60.40.10">
    <property type="entry name" value="Immunoglobulins"/>
    <property type="match status" value="2"/>
</dbReference>
<name>A0A9D1EQU9_9FIRM</name>
<organism evidence="2 3">
    <name type="scientific">Candidatus Limivivens intestinipullorum</name>
    <dbReference type="NCBI Taxonomy" id="2840858"/>
    <lineage>
        <taxon>Bacteria</taxon>
        <taxon>Bacillati</taxon>
        <taxon>Bacillota</taxon>
        <taxon>Clostridia</taxon>
        <taxon>Lachnospirales</taxon>
        <taxon>Lachnospiraceae</taxon>
        <taxon>Lachnospiraceae incertae sedis</taxon>
        <taxon>Candidatus Limivivens</taxon>
    </lineage>
</organism>
<dbReference type="InterPro" id="IPR036116">
    <property type="entry name" value="FN3_sf"/>
</dbReference>
<gene>
    <name evidence="2" type="ORF">IAB44_01300</name>
</gene>
<dbReference type="SUPFAM" id="SSF49265">
    <property type="entry name" value="Fibronectin type III"/>
    <property type="match status" value="1"/>
</dbReference>
<comment type="caution">
    <text evidence="2">The sequence shown here is derived from an EMBL/GenBank/DDBJ whole genome shotgun (WGS) entry which is preliminary data.</text>
</comment>
<sequence length="497" mass="54889">MKLKNQKTVYVWKMGRLVLTALVLWLFAGSIFCVKAAAAKPETPVMLSAKAVSASSIKIQWQVKERQTGAYAIYRKDGKGSFRIIDFVKALGTRKTTYLDETVMPGTRYTYAVAVIPKEKLVSPFVWSSSGNSSKKKLYFRKPDGTKVYKYLVFSGKNAIAKASASASNISYKPAETQKDAQLYALVRGGWGARSTKTKSAKTTLPSTKVISAKLVSTGTLKVKWKKSKGATGYVVYRRKKGSSSWKKIATVTGADQIYCYSTGNAANTTYYFTVKAYYKKGSKKVYASYNKTGLKVSLKSTSVPTKTASDASVYGPSLSGSQQAQVWQAVDSFCQNYITSDMSTVEKLMTAQLYMVKNCTYAATWARNGANTAWGALVYRNSQGIHEAQCSGYARGYKALCDGMGIPCKYVHSSTDSHQWVEVQVNGKWYIIDPTCNTATNFWMFLISGSTYRELWQGTVGSPQDVASVSTADYPEEKIKKAYNGYKVQNAIRKIF</sequence>
<protein>
    <recommendedName>
        <fullName evidence="1">Fibronectin type-III domain-containing protein</fullName>
    </recommendedName>
</protein>
<evidence type="ECO:0000313" key="2">
    <source>
        <dbReference type="EMBL" id="HIS30179.1"/>
    </source>
</evidence>
<dbReference type="InterPro" id="IPR002931">
    <property type="entry name" value="Transglutaminase-like"/>
</dbReference>
<dbReference type="SUPFAM" id="SSF54001">
    <property type="entry name" value="Cysteine proteinases"/>
    <property type="match status" value="1"/>
</dbReference>
<dbReference type="Proteomes" id="UP000823935">
    <property type="component" value="Unassembled WGS sequence"/>
</dbReference>